<comment type="caution">
    <text evidence="1">The sequence shown here is derived from an EMBL/GenBank/DDBJ whole genome shotgun (WGS) entry which is preliminary data.</text>
</comment>
<gene>
    <name evidence="1" type="ORF">ACFSKU_19150</name>
</gene>
<evidence type="ECO:0000313" key="2">
    <source>
        <dbReference type="Proteomes" id="UP001597369"/>
    </source>
</evidence>
<accession>A0ABW4X2Z2</accession>
<organism evidence="1 2">
    <name type="scientific">Pontibacter silvestris</name>
    <dbReference type="NCBI Taxonomy" id="2305183"/>
    <lineage>
        <taxon>Bacteria</taxon>
        <taxon>Pseudomonadati</taxon>
        <taxon>Bacteroidota</taxon>
        <taxon>Cytophagia</taxon>
        <taxon>Cytophagales</taxon>
        <taxon>Hymenobacteraceae</taxon>
        <taxon>Pontibacter</taxon>
    </lineage>
</organism>
<evidence type="ECO:0000313" key="1">
    <source>
        <dbReference type="EMBL" id="MFD2069014.1"/>
    </source>
</evidence>
<name>A0ABW4X2Z2_9BACT</name>
<sequence length="102" mass="11891">MTNLLLTPVPLNELALIMRQEFETAYRKILKETPTAPAVPLKEFFTEPESREFLGGISRSLFHKLKKEEKFNTYHCGEGRCLYSREELILYIKTNKPSAKQQ</sequence>
<dbReference type="Proteomes" id="UP001597369">
    <property type="component" value="Unassembled WGS sequence"/>
</dbReference>
<evidence type="ECO:0008006" key="3">
    <source>
        <dbReference type="Google" id="ProtNLM"/>
    </source>
</evidence>
<protein>
    <recommendedName>
        <fullName evidence="3">DNA-binding protein</fullName>
    </recommendedName>
</protein>
<dbReference type="EMBL" id="JBHUHV010000058">
    <property type="protein sequence ID" value="MFD2069014.1"/>
    <property type="molecule type" value="Genomic_DNA"/>
</dbReference>
<keyword evidence="2" id="KW-1185">Reference proteome</keyword>
<proteinExistence type="predicted"/>
<reference evidence="2" key="1">
    <citation type="journal article" date="2019" name="Int. J. Syst. Evol. Microbiol.">
        <title>The Global Catalogue of Microorganisms (GCM) 10K type strain sequencing project: providing services to taxonomists for standard genome sequencing and annotation.</title>
        <authorList>
            <consortium name="The Broad Institute Genomics Platform"/>
            <consortium name="The Broad Institute Genome Sequencing Center for Infectious Disease"/>
            <person name="Wu L."/>
            <person name="Ma J."/>
        </authorList>
    </citation>
    <scope>NUCLEOTIDE SEQUENCE [LARGE SCALE GENOMIC DNA]</scope>
    <source>
        <strain evidence="2">JCM 16545</strain>
    </source>
</reference>
<dbReference type="RefSeq" id="WP_229957509.1">
    <property type="nucleotide sequence ID" value="NZ_JAJJWI010000001.1"/>
</dbReference>